<name>A0A4Q9WMJ9_STAHO</name>
<protein>
    <submittedName>
        <fullName evidence="1">Uncharacterized protein</fullName>
    </submittedName>
</protein>
<organism evidence="1 2">
    <name type="scientific">Staphylococcus hominis</name>
    <dbReference type="NCBI Taxonomy" id="1290"/>
    <lineage>
        <taxon>Bacteria</taxon>
        <taxon>Bacillati</taxon>
        <taxon>Bacillota</taxon>
        <taxon>Bacilli</taxon>
        <taxon>Bacillales</taxon>
        <taxon>Staphylococcaceae</taxon>
        <taxon>Staphylococcus</taxon>
    </lineage>
</organism>
<dbReference type="RefSeq" id="WP_017174654.1">
    <property type="nucleotide sequence ID" value="NZ_CAXOIK010000005.1"/>
</dbReference>
<keyword evidence="2" id="KW-1185">Reference proteome</keyword>
<reference evidence="1 2" key="1">
    <citation type="submission" date="2022-06" db="EMBL/GenBank/DDBJ databases">
        <title>Staphylococcus hominis ShoR14 genome sequence.</title>
        <authorList>
            <person name="Yeo C.C."/>
            <person name="Chew C.H."/>
            <person name="Che Hamzah A.M."/>
            <person name="Al-Trad E.I."/>
        </authorList>
    </citation>
    <scope>NUCLEOTIDE SEQUENCE [LARGE SCALE GENOMIC DNA]</scope>
    <source>
        <strain evidence="1 2">ShoR14</strain>
    </source>
</reference>
<sequence>MSHHQNHVEELVGILKNQCRTAFKFHGEVAIQLFLNELFELPSKVDICVERKRIVEVLKVIPSSYTFKYYDTSNHNMDKDNLDIPSISHINVVNNDKVILSIFIYDVINEEWIFRLNTNIRLPKNSIYFHSLTWDVDYIKPEIVLMYDLLDYQQNNSEANYKSVLDALSYYQFVILKMVVGEHKIKKALTQKV</sequence>
<accession>A0A4Q9WMJ9</accession>
<gene>
    <name evidence="1" type="ORF">J7T32_009350</name>
</gene>
<dbReference type="AlphaFoldDB" id="A0A4Q9WMJ9"/>
<proteinExistence type="predicted"/>
<comment type="caution">
    <text evidence="1">The sequence shown here is derived from an EMBL/GenBank/DDBJ whole genome shotgun (WGS) entry which is preliminary data.</text>
</comment>
<dbReference type="EMBL" id="JAGHKT020000015">
    <property type="protein sequence ID" value="MCM5672944.1"/>
    <property type="molecule type" value="Genomic_DNA"/>
</dbReference>
<evidence type="ECO:0000313" key="2">
    <source>
        <dbReference type="Proteomes" id="UP000665944"/>
    </source>
</evidence>
<dbReference type="Proteomes" id="UP000665944">
    <property type="component" value="Unassembled WGS sequence"/>
</dbReference>
<evidence type="ECO:0000313" key="1">
    <source>
        <dbReference type="EMBL" id="MCM5672944.1"/>
    </source>
</evidence>